<organism evidence="2 3">
    <name type="scientific">Mycena pura</name>
    <dbReference type="NCBI Taxonomy" id="153505"/>
    <lineage>
        <taxon>Eukaryota</taxon>
        <taxon>Fungi</taxon>
        <taxon>Dikarya</taxon>
        <taxon>Basidiomycota</taxon>
        <taxon>Agaricomycotina</taxon>
        <taxon>Agaricomycetes</taxon>
        <taxon>Agaricomycetidae</taxon>
        <taxon>Agaricales</taxon>
        <taxon>Marasmiineae</taxon>
        <taxon>Mycenaceae</taxon>
        <taxon>Mycena</taxon>
    </lineage>
</organism>
<dbReference type="EMBL" id="JARJCW010000077">
    <property type="protein sequence ID" value="KAJ7197639.1"/>
    <property type="molecule type" value="Genomic_DNA"/>
</dbReference>
<evidence type="ECO:0000313" key="2">
    <source>
        <dbReference type="EMBL" id="KAJ7197639.1"/>
    </source>
</evidence>
<protein>
    <submittedName>
        <fullName evidence="2">Uncharacterized protein</fullName>
    </submittedName>
</protein>
<gene>
    <name evidence="2" type="ORF">GGX14DRAFT_402559</name>
</gene>
<proteinExistence type="predicted"/>
<keyword evidence="3" id="KW-1185">Reference proteome</keyword>
<sequence>MYPLSRSHACPRGAPGPDSAPPRTACTRGARRGGLTHFLGGRARALCACGFAAAARGLSAEDWDGPVSGGADVLRGGGRCEGAADGAAVATCHNAHGTVHFPGHGRLSSALDRRRRYLGHVA</sequence>
<accession>A0AAD6UYF0</accession>
<comment type="caution">
    <text evidence="2">The sequence shown here is derived from an EMBL/GenBank/DDBJ whole genome shotgun (WGS) entry which is preliminary data.</text>
</comment>
<dbReference type="Proteomes" id="UP001219525">
    <property type="component" value="Unassembled WGS sequence"/>
</dbReference>
<evidence type="ECO:0000256" key="1">
    <source>
        <dbReference type="SAM" id="MobiDB-lite"/>
    </source>
</evidence>
<dbReference type="AlphaFoldDB" id="A0AAD6UYF0"/>
<evidence type="ECO:0000313" key="3">
    <source>
        <dbReference type="Proteomes" id="UP001219525"/>
    </source>
</evidence>
<name>A0AAD6UYF0_9AGAR</name>
<feature type="region of interest" description="Disordered" evidence="1">
    <location>
        <begin position="1"/>
        <end position="27"/>
    </location>
</feature>
<reference evidence="2" key="1">
    <citation type="submission" date="2023-03" db="EMBL/GenBank/DDBJ databases">
        <title>Massive genome expansion in bonnet fungi (Mycena s.s.) driven by repeated elements and novel gene families across ecological guilds.</title>
        <authorList>
            <consortium name="Lawrence Berkeley National Laboratory"/>
            <person name="Harder C.B."/>
            <person name="Miyauchi S."/>
            <person name="Viragh M."/>
            <person name="Kuo A."/>
            <person name="Thoen E."/>
            <person name="Andreopoulos B."/>
            <person name="Lu D."/>
            <person name="Skrede I."/>
            <person name="Drula E."/>
            <person name="Henrissat B."/>
            <person name="Morin E."/>
            <person name="Kohler A."/>
            <person name="Barry K."/>
            <person name="LaButti K."/>
            <person name="Morin E."/>
            <person name="Salamov A."/>
            <person name="Lipzen A."/>
            <person name="Mereny Z."/>
            <person name="Hegedus B."/>
            <person name="Baldrian P."/>
            <person name="Stursova M."/>
            <person name="Weitz H."/>
            <person name="Taylor A."/>
            <person name="Grigoriev I.V."/>
            <person name="Nagy L.G."/>
            <person name="Martin F."/>
            <person name="Kauserud H."/>
        </authorList>
    </citation>
    <scope>NUCLEOTIDE SEQUENCE</scope>
    <source>
        <strain evidence="2">9144</strain>
    </source>
</reference>